<dbReference type="PRINTS" id="PR01243">
    <property type="entry name" value="NUCDPKINASE"/>
</dbReference>
<feature type="active site" description="Pros-phosphohistidine intermediate" evidence="10">
    <location>
        <position position="115"/>
    </location>
</feature>
<dbReference type="GO" id="GO:0006183">
    <property type="term" value="P:GTP biosynthetic process"/>
    <property type="evidence" value="ECO:0007669"/>
    <property type="project" value="InterPro"/>
</dbReference>
<dbReference type="GO" id="GO:0005524">
    <property type="term" value="F:ATP binding"/>
    <property type="evidence" value="ECO:0007669"/>
    <property type="project" value="UniProtKB-KW"/>
</dbReference>
<dbReference type="EMBL" id="VBOU01000078">
    <property type="protein sequence ID" value="TMQ53999.1"/>
    <property type="molecule type" value="Genomic_DNA"/>
</dbReference>
<evidence type="ECO:0000256" key="10">
    <source>
        <dbReference type="PROSITE-ProRule" id="PRU00706"/>
    </source>
</evidence>
<evidence type="ECO:0000256" key="8">
    <source>
        <dbReference type="ARBA" id="ARBA00022842"/>
    </source>
</evidence>
<dbReference type="GO" id="GO:0006241">
    <property type="term" value="P:CTP biosynthetic process"/>
    <property type="evidence" value="ECO:0007669"/>
    <property type="project" value="InterPro"/>
</dbReference>
<feature type="domain" description="Nucleoside diphosphate kinase-like" evidence="13">
    <location>
        <begin position="1"/>
        <end position="138"/>
    </location>
</feature>
<feature type="binding site" evidence="10">
    <location>
        <position position="102"/>
    </location>
    <ligand>
        <name>ATP</name>
        <dbReference type="ChEBI" id="CHEBI:30616"/>
    </ligand>
</feature>
<evidence type="ECO:0000313" key="14">
    <source>
        <dbReference type="EMBL" id="TMQ53999.1"/>
    </source>
</evidence>
<sequence length="138" mass="15310">MDETLFMIKPDAVLSHKAGAILAEAERAGFEILDLRLVRLAPRDARRFYAVHDGKPFLDELVEFMSSGPAIPCRLRRENAVQVLRDLIGATDPKDAKPGTIRARYAESKGRNAVHASDSPEAARTEIEFFFGDGSARR</sequence>
<keyword evidence="4" id="KW-0479">Metal-binding</keyword>
<dbReference type="GO" id="GO:0004550">
    <property type="term" value="F:nucleoside diphosphate kinase activity"/>
    <property type="evidence" value="ECO:0007669"/>
    <property type="project" value="UniProtKB-EC"/>
</dbReference>
<comment type="catalytic activity">
    <reaction evidence="12">
        <text>a 2'-deoxyribonucleoside 5'-diphosphate + ATP = a 2'-deoxyribonucleoside 5'-triphosphate + ADP</text>
        <dbReference type="Rhea" id="RHEA:44640"/>
        <dbReference type="ChEBI" id="CHEBI:30616"/>
        <dbReference type="ChEBI" id="CHEBI:61560"/>
        <dbReference type="ChEBI" id="CHEBI:73316"/>
        <dbReference type="ChEBI" id="CHEBI:456216"/>
        <dbReference type="EC" id="2.7.4.6"/>
    </reaction>
</comment>
<keyword evidence="9" id="KW-0546">Nucleotide metabolism</keyword>
<accession>A0A538SRJ2</accession>
<protein>
    <recommendedName>
        <fullName evidence="12">Nucleoside diphosphate kinase</fullName>
        <ecNumber evidence="12">2.7.4.6</ecNumber>
    </recommendedName>
</protein>
<dbReference type="PANTHER" id="PTHR46161">
    <property type="entry name" value="NUCLEOSIDE DIPHOSPHATE KINASE"/>
    <property type="match status" value="1"/>
</dbReference>
<evidence type="ECO:0000256" key="2">
    <source>
        <dbReference type="ARBA" id="ARBA00022490"/>
    </source>
</evidence>
<name>A0A538SRJ2_UNCEI</name>
<dbReference type="InterPro" id="IPR034907">
    <property type="entry name" value="NDK-like_dom"/>
</dbReference>
<dbReference type="Pfam" id="PF00334">
    <property type="entry name" value="NDK"/>
    <property type="match status" value="1"/>
</dbReference>
<keyword evidence="7 12" id="KW-0067">ATP-binding</keyword>
<dbReference type="SMART" id="SM00562">
    <property type="entry name" value="NDK"/>
    <property type="match status" value="1"/>
</dbReference>
<feature type="binding site" evidence="10">
    <location>
        <position position="112"/>
    </location>
    <ligand>
        <name>ATP</name>
        <dbReference type="ChEBI" id="CHEBI:30616"/>
    </ligand>
</feature>
<evidence type="ECO:0000256" key="3">
    <source>
        <dbReference type="ARBA" id="ARBA00022679"/>
    </source>
</evidence>
<evidence type="ECO:0000256" key="12">
    <source>
        <dbReference type="RuleBase" id="RU004013"/>
    </source>
</evidence>
<comment type="similarity">
    <text evidence="1 10 11">Belongs to the NDK family.</text>
</comment>
<feature type="binding site" evidence="10">
    <location>
        <position position="85"/>
    </location>
    <ligand>
        <name>ATP</name>
        <dbReference type="ChEBI" id="CHEBI:30616"/>
    </ligand>
</feature>
<keyword evidence="3 12" id="KW-0808">Transferase</keyword>
<evidence type="ECO:0000256" key="7">
    <source>
        <dbReference type="ARBA" id="ARBA00022840"/>
    </source>
</evidence>
<evidence type="ECO:0000256" key="11">
    <source>
        <dbReference type="RuleBase" id="RU004011"/>
    </source>
</evidence>
<reference evidence="14 15" key="1">
    <citation type="journal article" date="2019" name="Nat. Microbiol.">
        <title>Mediterranean grassland soil C-N compound turnover is dependent on rainfall and depth, and is mediated by genomically divergent microorganisms.</title>
        <authorList>
            <person name="Diamond S."/>
            <person name="Andeer P.F."/>
            <person name="Li Z."/>
            <person name="Crits-Christoph A."/>
            <person name="Burstein D."/>
            <person name="Anantharaman K."/>
            <person name="Lane K.R."/>
            <person name="Thomas B.C."/>
            <person name="Pan C."/>
            <person name="Northen T.R."/>
            <person name="Banfield J.F."/>
        </authorList>
    </citation>
    <scope>NUCLEOTIDE SEQUENCE [LARGE SCALE GENOMIC DNA]</scope>
    <source>
        <strain evidence="14">WS_4</strain>
    </source>
</reference>
<dbReference type="InterPro" id="IPR001564">
    <property type="entry name" value="Nucleoside_diP_kinase"/>
</dbReference>
<keyword evidence="8" id="KW-0460">Magnesium</keyword>
<evidence type="ECO:0000256" key="5">
    <source>
        <dbReference type="ARBA" id="ARBA00022741"/>
    </source>
</evidence>
<keyword evidence="2" id="KW-0963">Cytoplasm</keyword>
<evidence type="ECO:0000256" key="1">
    <source>
        <dbReference type="ARBA" id="ARBA00008142"/>
    </source>
</evidence>
<dbReference type="Proteomes" id="UP000319829">
    <property type="component" value="Unassembled WGS sequence"/>
</dbReference>
<feature type="binding site" evidence="10">
    <location>
        <position position="57"/>
    </location>
    <ligand>
        <name>ATP</name>
        <dbReference type="ChEBI" id="CHEBI:30616"/>
    </ligand>
</feature>
<dbReference type="EC" id="2.7.4.6" evidence="12"/>
<evidence type="ECO:0000256" key="9">
    <source>
        <dbReference type="ARBA" id="ARBA00023080"/>
    </source>
</evidence>
<comment type="caution">
    <text evidence="14">The sequence shown here is derived from an EMBL/GenBank/DDBJ whole genome shotgun (WGS) entry which is preliminary data.</text>
</comment>
<evidence type="ECO:0000256" key="4">
    <source>
        <dbReference type="ARBA" id="ARBA00022723"/>
    </source>
</evidence>
<dbReference type="InterPro" id="IPR023005">
    <property type="entry name" value="Nucleoside_diP_kinase_AS"/>
</dbReference>
<dbReference type="NCBIfam" id="NF001908">
    <property type="entry name" value="PRK00668.1"/>
    <property type="match status" value="1"/>
</dbReference>
<dbReference type="Gene3D" id="3.30.70.141">
    <property type="entry name" value="Nucleoside diphosphate kinase-like domain"/>
    <property type="match status" value="1"/>
</dbReference>
<keyword evidence="5 12" id="KW-0547">Nucleotide-binding</keyword>
<dbReference type="PANTHER" id="PTHR46161:SF3">
    <property type="entry name" value="NUCLEOSIDE DIPHOSPHATE KINASE DDB_G0292928-RELATED"/>
    <property type="match status" value="1"/>
</dbReference>
<dbReference type="InterPro" id="IPR036850">
    <property type="entry name" value="NDK-like_dom_sf"/>
</dbReference>
<feature type="binding site" evidence="10">
    <location>
        <position position="91"/>
    </location>
    <ligand>
        <name>ATP</name>
        <dbReference type="ChEBI" id="CHEBI:30616"/>
    </ligand>
</feature>
<dbReference type="AlphaFoldDB" id="A0A538SRJ2"/>
<evidence type="ECO:0000313" key="15">
    <source>
        <dbReference type="Proteomes" id="UP000319829"/>
    </source>
</evidence>
<gene>
    <name evidence="14" type="ORF">E6K74_07695</name>
</gene>
<organism evidence="14 15">
    <name type="scientific">Eiseniibacteriota bacterium</name>
    <dbReference type="NCBI Taxonomy" id="2212470"/>
    <lineage>
        <taxon>Bacteria</taxon>
        <taxon>Candidatus Eiseniibacteriota</taxon>
    </lineage>
</organism>
<keyword evidence="6 12" id="KW-0418">Kinase</keyword>
<dbReference type="SUPFAM" id="SSF54919">
    <property type="entry name" value="Nucleoside diphosphate kinase, NDK"/>
    <property type="match status" value="1"/>
</dbReference>
<dbReference type="GO" id="GO:0046872">
    <property type="term" value="F:metal ion binding"/>
    <property type="evidence" value="ECO:0007669"/>
    <property type="project" value="UniProtKB-KW"/>
</dbReference>
<evidence type="ECO:0000256" key="6">
    <source>
        <dbReference type="ARBA" id="ARBA00022777"/>
    </source>
</evidence>
<dbReference type="PROSITE" id="PS51374">
    <property type="entry name" value="NDPK_LIKE"/>
    <property type="match status" value="1"/>
</dbReference>
<proteinExistence type="inferred from homology"/>
<feature type="binding site" evidence="10">
    <location>
        <position position="9"/>
    </location>
    <ligand>
        <name>ATP</name>
        <dbReference type="ChEBI" id="CHEBI:30616"/>
    </ligand>
</feature>
<dbReference type="PROSITE" id="PS00469">
    <property type="entry name" value="NDPK"/>
    <property type="match status" value="1"/>
</dbReference>
<evidence type="ECO:0000259" key="13">
    <source>
        <dbReference type="SMART" id="SM00562"/>
    </source>
</evidence>
<dbReference type="GO" id="GO:0006228">
    <property type="term" value="P:UTP biosynthetic process"/>
    <property type="evidence" value="ECO:0007669"/>
    <property type="project" value="InterPro"/>
</dbReference>
<dbReference type="CDD" id="cd04413">
    <property type="entry name" value="NDPk_I"/>
    <property type="match status" value="1"/>
</dbReference>